<comment type="caution">
    <text evidence="3">The sequence shown here is derived from an EMBL/GenBank/DDBJ whole genome shotgun (WGS) entry which is preliminary data.</text>
</comment>
<feature type="transmembrane region" description="Helical" evidence="1">
    <location>
        <begin position="22"/>
        <end position="42"/>
    </location>
</feature>
<feature type="non-terminal residue" evidence="3">
    <location>
        <position position="259"/>
    </location>
</feature>
<keyword evidence="1" id="KW-0812">Transmembrane</keyword>
<dbReference type="EMBL" id="JANBPK010001059">
    <property type="protein sequence ID" value="KAJ2926467.1"/>
    <property type="molecule type" value="Genomic_DNA"/>
</dbReference>
<dbReference type="AlphaFoldDB" id="A0A9W8ME43"/>
<proteinExistence type="predicted"/>
<evidence type="ECO:0000259" key="2">
    <source>
        <dbReference type="Pfam" id="PF20151"/>
    </source>
</evidence>
<keyword evidence="1" id="KW-0472">Membrane</keyword>
<evidence type="ECO:0000313" key="4">
    <source>
        <dbReference type="Proteomes" id="UP001140091"/>
    </source>
</evidence>
<accession>A0A9W8ME43</accession>
<name>A0A9W8ME43_9AGAR</name>
<feature type="transmembrane region" description="Helical" evidence="1">
    <location>
        <begin position="48"/>
        <end position="67"/>
    </location>
</feature>
<dbReference type="Proteomes" id="UP001140091">
    <property type="component" value="Unassembled WGS sequence"/>
</dbReference>
<dbReference type="InterPro" id="IPR045340">
    <property type="entry name" value="DUF6533"/>
</dbReference>
<dbReference type="OrthoDB" id="3020506at2759"/>
<keyword evidence="1" id="KW-1133">Transmembrane helix</keyword>
<keyword evidence="4" id="KW-1185">Reference proteome</keyword>
<dbReference type="Pfam" id="PF20151">
    <property type="entry name" value="DUF6533"/>
    <property type="match status" value="1"/>
</dbReference>
<organism evidence="3 4">
    <name type="scientific">Candolleomyces eurysporus</name>
    <dbReference type="NCBI Taxonomy" id="2828524"/>
    <lineage>
        <taxon>Eukaryota</taxon>
        <taxon>Fungi</taxon>
        <taxon>Dikarya</taxon>
        <taxon>Basidiomycota</taxon>
        <taxon>Agaricomycotina</taxon>
        <taxon>Agaricomycetes</taxon>
        <taxon>Agaricomycetidae</taxon>
        <taxon>Agaricales</taxon>
        <taxon>Agaricineae</taxon>
        <taxon>Psathyrellaceae</taxon>
        <taxon>Candolleomyces</taxon>
    </lineage>
</organism>
<feature type="transmembrane region" description="Helical" evidence="1">
    <location>
        <begin position="115"/>
        <end position="141"/>
    </location>
</feature>
<gene>
    <name evidence="3" type="ORF">H1R20_g10622</name>
</gene>
<sequence length="259" mass="29050">MAALPDGISYEVIVRAYISIRYMNYVVVSSFALLVADFLHTFPDEVQLMWKAPVSLVKILFFFLRYFSLVQGTFSLTYSIPINLSAAQCHSALVRDVDLELQMLNLVCIPERANVTFLGITFSLLLCSITVVMLCMLYIMFRNYRHCKTSTLVYSSPEISSVEYECFALVLACANVTVLFTLKGEALSPILVQPETSIHAILSTRMILRLRSWAERPYHQGRHIDGGGGSTWAVPGLEDRSYPIERIIFAAPPTSAVES</sequence>
<protein>
    <recommendedName>
        <fullName evidence="2">DUF6533 domain-containing protein</fullName>
    </recommendedName>
</protein>
<feature type="domain" description="DUF6533" evidence="2">
    <location>
        <begin position="25"/>
        <end position="70"/>
    </location>
</feature>
<evidence type="ECO:0000256" key="1">
    <source>
        <dbReference type="SAM" id="Phobius"/>
    </source>
</evidence>
<evidence type="ECO:0000313" key="3">
    <source>
        <dbReference type="EMBL" id="KAJ2926467.1"/>
    </source>
</evidence>
<reference evidence="3" key="1">
    <citation type="submission" date="2022-06" db="EMBL/GenBank/DDBJ databases">
        <title>Genome Sequence of Candolleomyces eurysporus.</title>
        <authorList>
            <person name="Buettner E."/>
        </authorList>
    </citation>
    <scope>NUCLEOTIDE SEQUENCE</scope>
    <source>
        <strain evidence="3">VTCC 930004</strain>
    </source>
</reference>